<evidence type="ECO:0000313" key="2">
    <source>
        <dbReference type="EMBL" id="GBL82436.1"/>
    </source>
</evidence>
<keyword evidence="3" id="KW-1185">Reference proteome</keyword>
<sequence length="123" mass="14919">MQNKKRWNIFWTDEAHFYIYGYVNTQNCRIWATENPFGHQPVPLHSEKVSMVRVYGIVYRNDILFRRNRSCESYYLYCGQVYAMNLFCATMSFQHFNSVHVWLAQFSCKTELRHTLQILLRTF</sequence>
<comment type="caution">
    <text evidence="2">The sequence shown here is derived from an EMBL/GenBank/DDBJ whole genome shotgun (WGS) entry which is preliminary data.</text>
</comment>
<accession>A0A4Y2ATI7</accession>
<keyword evidence="1" id="KW-0812">Transmembrane</keyword>
<feature type="transmembrane region" description="Helical" evidence="1">
    <location>
        <begin position="74"/>
        <end position="93"/>
    </location>
</feature>
<dbReference type="AlphaFoldDB" id="A0A4Y2ATI7"/>
<evidence type="ECO:0000313" key="3">
    <source>
        <dbReference type="Proteomes" id="UP000499080"/>
    </source>
</evidence>
<proteinExistence type="predicted"/>
<protein>
    <submittedName>
        <fullName evidence="2">Uncharacterized protein</fullName>
    </submittedName>
</protein>
<keyword evidence="1" id="KW-1133">Transmembrane helix</keyword>
<gene>
    <name evidence="2" type="ORF">AVEN_252573_1</name>
</gene>
<reference evidence="2 3" key="1">
    <citation type="journal article" date="2019" name="Sci. Rep.">
        <title>Orb-weaving spider Araneus ventricosus genome elucidates the spidroin gene catalogue.</title>
        <authorList>
            <person name="Kono N."/>
            <person name="Nakamura H."/>
            <person name="Ohtoshi R."/>
            <person name="Moran D.A.P."/>
            <person name="Shinohara A."/>
            <person name="Yoshida Y."/>
            <person name="Fujiwara M."/>
            <person name="Mori M."/>
            <person name="Tomita M."/>
            <person name="Arakawa K."/>
        </authorList>
    </citation>
    <scope>NUCLEOTIDE SEQUENCE [LARGE SCALE GENOMIC DNA]</scope>
</reference>
<dbReference type="EMBL" id="BGPR01000028">
    <property type="protein sequence ID" value="GBL82436.1"/>
    <property type="molecule type" value="Genomic_DNA"/>
</dbReference>
<dbReference type="OrthoDB" id="8003930at2759"/>
<evidence type="ECO:0000256" key="1">
    <source>
        <dbReference type="SAM" id="Phobius"/>
    </source>
</evidence>
<keyword evidence="1" id="KW-0472">Membrane</keyword>
<dbReference type="Proteomes" id="UP000499080">
    <property type="component" value="Unassembled WGS sequence"/>
</dbReference>
<name>A0A4Y2ATI7_ARAVE</name>
<organism evidence="2 3">
    <name type="scientific">Araneus ventricosus</name>
    <name type="common">Orbweaver spider</name>
    <name type="synonym">Epeira ventricosa</name>
    <dbReference type="NCBI Taxonomy" id="182803"/>
    <lineage>
        <taxon>Eukaryota</taxon>
        <taxon>Metazoa</taxon>
        <taxon>Ecdysozoa</taxon>
        <taxon>Arthropoda</taxon>
        <taxon>Chelicerata</taxon>
        <taxon>Arachnida</taxon>
        <taxon>Araneae</taxon>
        <taxon>Araneomorphae</taxon>
        <taxon>Entelegynae</taxon>
        <taxon>Araneoidea</taxon>
        <taxon>Araneidae</taxon>
        <taxon>Araneus</taxon>
    </lineage>
</organism>